<reference evidence="12 13" key="1">
    <citation type="journal article" date="2010" name="Stand. Genomic Sci.">
        <title>Complete genome sequence of Methanoplanus petrolearius type strain (SEBR 4847).</title>
        <authorList>
            <person name="Brambilla E."/>
            <person name="Djao O.D."/>
            <person name="Daligault H."/>
            <person name="Lapidus A."/>
            <person name="Lucas S."/>
            <person name="Hammon N."/>
            <person name="Nolan M."/>
            <person name="Tice H."/>
            <person name="Cheng J.F."/>
            <person name="Han C."/>
            <person name="Tapia R."/>
            <person name="Goodwin L."/>
            <person name="Pitluck S."/>
            <person name="Liolios K."/>
            <person name="Ivanova N."/>
            <person name="Mavromatis K."/>
            <person name="Mikhailova N."/>
            <person name="Pati A."/>
            <person name="Chen A."/>
            <person name="Palaniappan K."/>
            <person name="Land M."/>
            <person name="Hauser L."/>
            <person name="Chang Y.J."/>
            <person name="Jeffries C.D."/>
            <person name="Rohde M."/>
            <person name="Spring S."/>
            <person name="Sikorski J."/>
            <person name="Goker M."/>
            <person name="Woyke T."/>
            <person name="Bristow J."/>
            <person name="Eisen J.A."/>
            <person name="Markowitz V."/>
            <person name="Hugenholtz P."/>
            <person name="Kyrpides N.C."/>
            <person name="Klenk H.P."/>
        </authorList>
    </citation>
    <scope>NUCLEOTIDE SEQUENCE [LARGE SCALE GENOMIC DNA]</scope>
    <source>
        <strain evidence="13">DSM 11571 / OCM 486 / SEBR 4847</strain>
    </source>
</reference>
<dbReference type="GO" id="GO:0008795">
    <property type="term" value="F:NAD+ synthase activity"/>
    <property type="evidence" value="ECO:0007669"/>
    <property type="project" value="UniProtKB-UniRule"/>
</dbReference>
<dbReference type="NCBIfam" id="TIGR00552">
    <property type="entry name" value="nadE"/>
    <property type="match status" value="1"/>
</dbReference>
<dbReference type="PANTHER" id="PTHR23090:SF9">
    <property type="entry name" value="GLUTAMINE-DEPENDENT NAD(+) SYNTHETASE"/>
    <property type="match status" value="1"/>
</dbReference>
<feature type="binding site" evidence="8">
    <location>
        <position position="186"/>
    </location>
    <ligand>
        <name>ATP</name>
        <dbReference type="ChEBI" id="CHEBI:30616"/>
    </ligand>
</feature>
<dbReference type="CDD" id="cd00553">
    <property type="entry name" value="NAD_synthase"/>
    <property type="match status" value="1"/>
</dbReference>
<feature type="binding site" description="in other chain" evidence="8">
    <location>
        <position position="115"/>
    </location>
    <ligand>
        <name>deamido-NAD(+)</name>
        <dbReference type="ChEBI" id="CHEBI:58437"/>
        <note>ligand shared between two neighboring subunits</note>
    </ligand>
</feature>
<dbReference type="InterPro" id="IPR022310">
    <property type="entry name" value="NAD/GMP_synthase"/>
</dbReference>
<dbReference type="GeneID" id="9745087"/>
<dbReference type="KEGG" id="mpi:Mpet_2594"/>
<dbReference type="HAMAP" id="MF_00193">
    <property type="entry name" value="NadE_ammonia_dep"/>
    <property type="match status" value="1"/>
</dbReference>
<dbReference type="GO" id="GO:0004359">
    <property type="term" value="F:glutaminase activity"/>
    <property type="evidence" value="ECO:0007669"/>
    <property type="project" value="InterPro"/>
</dbReference>
<feature type="binding site" description="in other chain" evidence="8">
    <location>
        <begin position="237"/>
        <end position="238"/>
    </location>
    <ligand>
        <name>deamido-NAD(+)</name>
        <dbReference type="ChEBI" id="CHEBI:58437"/>
        <note>ligand shared between two neighboring subunits</note>
    </ligand>
</feature>
<keyword evidence="5 8" id="KW-0067">ATP-binding</keyword>
<feature type="binding site" evidence="8">
    <location>
        <position position="135"/>
    </location>
    <ligand>
        <name>ATP</name>
        <dbReference type="ChEBI" id="CHEBI:30616"/>
    </ligand>
</feature>
<feature type="binding site" evidence="8">
    <location>
        <position position="38"/>
    </location>
    <ligand>
        <name>Mg(2+)</name>
        <dbReference type="ChEBI" id="CHEBI:18420"/>
    </ligand>
</feature>
<evidence type="ECO:0000256" key="3">
    <source>
        <dbReference type="ARBA" id="ARBA00022723"/>
    </source>
</evidence>
<dbReference type="SUPFAM" id="SSF52402">
    <property type="entry name" value="Adenine nucleotide alpha hydrolases-like"/>
    <property type="match status" value="1"/>
</dbReference>
<dbReference type="Gene3D" id="3.40.50.620">
    <property type="entry name" value="HUPs"/>
    <property type="match status" value="1"/>
</dbReference>
<dbReference type="STRING" id="679926.Mpet_2594"/>
<keyword evidence="13" id="KW-1185">Reference proteome</keyword>
<evidence type="ECO:0000256" key="6">
    <source>
        <dbReference type="ARBA" id="ARBA00022842"/>
    </source>
</evidence>
<comment type="similarity">
    <text evidence="1 8 9">Belongs to the NAD synthetase family.</text>
</comment>
<dbReference type="eggNOG" id="arCOG00069">
    <property type="taxonomic scope" value="Archaea"/>
</dbReference>
<dbReference type="OrthoDB" id="39312at2157"/>
<keyword evidence="3 8" id="KW-0479">Metal-binding</keyword>
<evidence type="ECO:0000256" key="2">
    <source>
        <dbReference type="ARBA" id="ARBA00022598"/>
    </source>
</evidence>
<organism evidence="12 13">
    <name type="scientific">Methanolacinia petrolearia (strain DSM 11571 / OCM 486 / SEBR 4847)</name>
    <name type="common">Methanoplanus petrolearius</name>
    <dbReference type="NCBI Taxonomy" id="679926"/>
    <lineage>
        <taxon>Archaea</taxon>
        <taxon>Methanobacteriati</taxon>
        <taxon>Methanobacteriota</taxon>
        <taxon>Stenosarchaea group</taxon>
        <taxon>Methanomicrobia</taxon>
        <taxon>Methanomicrobiales</taxon>
        <taxon>Methanomicrobiaceae</taxon>
        <taxon>Methanolacinia</taxon>
    </lineage>
</organism>
<dbReference type="InterPro" id="IPR003694">
    <property type="entry name" value="NAD_synthase"/>
</dbReference>
<gene>
    <name evidence="8" type="primary">nadE</name>
    <name evidence="12" type="ordered locus">Mpet_2594</name>
</gene>
<comment type="pathway">
    <text evidence="8">Cofactor biosynthesis; NAD(+) biosynthesis; NAD(+) from deamido-NAD(+) (ammonia route): step 1/1.</text>
</comment>
<dbReference type="Pfam" id="PF02540">
    <property type="entry name" value="NAD_synthase"/>
    <property type="match status" value="1"/>
</dbReference>
<dbReference type="GO" id="GO:0009435">
    <property type="term" value="P:NAD+ biosynthetic process"/>
    <property type="evidence" value="ECO:0007669"/>
    <property type="project" value="UniProtKB-UniRule"/>
</dbReference>
<feature type="binding site" evidence="8">
    <location>
        <position position="140"/>
    </location>
    <ligand>
        <name>Mg(2+)</name>
        <dbReference type="ChEBI" id="CHEBI:18420"/>
    </ligand>
</feature>
<sequence length="248" mass="27587">MEILCEGCECEKIEQMIRHTFWSSGRKRIVIGISGGIDSALAGVLSSKAIGGENVYGYFLPSDVTPEKDKEDVEDLCNKFGINLAIVPISSILRSFETISGYTETKYLKGNLMVRIRMTLLYYYANLNDGLVCGTSNKTEYILGYCTKHGDEAADIQPLLHLYKTDVRRLAKEAGVPETILNKEPSAGLYTGQTDEDEIGFSYEEIDAALRSLEENGWRAAGKTEEDILEKVKNTAHKRNGPPNLLKF</sequence>
<dbReference type="EMBL" id="CP002117">
    <property type="protein sequence ID" value="ADN37337.1"/>
    <property type="molecule type" value="Genomic_DNA"/>
</dbReference>
<feature type="domain" description="NAD/GMP synthase" evidence="11">
    <location>
        <begin position="10"/>
        <end position="241"/>
    </location>
</feature>
<keyword evidence="6 8" id="KW-0460">Magnesium</keyword>
<dbReference type="UniPathway" id="UPA00253">
    <property type="reaction ID" value="UER00333"/>
</dbReference>
<comment type="function">
    <text evidence="8">Catalyzes the ATP-dependent amidation of deamido-NAD to form NAD. Uses ammonia as a nitrogen source.</text>
</comment>
<protein>
    <recommendedName>
        <fullName evidence="8 10">NH(3)-dependent NAD(+) synthetase</fullName>
        <ecNumber evidence="8 10">6.3.1.5</ecNumber>
    </recommendedName>
</protein>
<evidence type="ECO:0000256" key="8">
    <source>
        <dbReference type="HAMAP-Rule" id="MF_00193"/>
    </source>
</evidence>
<feature type="binding site" description="in other chain" evidence="8">
    <location>
        <position position="148"/>
    </location>
    <ligand>
        <name>deamido-NAD(+)</name>
        <dbReference type="ChEBI" id="CHEBI:58437"/>
        <note>ligand shared between two neighboring subunits</note>
    </ligand>
</feature>
<feature type="binding site" evidence="8">
    <location>
        <begin position="32"/>
        <end position="39"/>
    </location>
    <ligand>
        <name>ATP</name>
        <dbReference type="ChEBI" id="CHEBI:30616"/>
    </ligand>
</feature>
<keyword evidence="4 8" id="KW-0547">Nucleotide-binding</keyword>
<dbReference type="InterPro" id="IPR014729">
    <property type="entry name" value="Rossmann-like_a/b/a_fold"/>
</dbReference>
<dbReference type="EC" id="6.3.1.5" evidence="8 10"/>
<comment type="subunit">
    <text evidence="8">Homodimer.</text>
</comment>
<keyword evidence="2 8" id="KW-0436">Ligase</keyword>
<proteinExistence type="inferred from homology"/>
<dbReference type="NCBIfam" id="NF010587">
    <property type="entry name" value="PRK13980.1"/>
    <property type="match status" value="1"/>
</dbReference>
<accession>E1RFN3</accession>
<comment type="catalytic activity">
    <reaction evidence="8 10">
        <text>deamido-NAD(+) + NH4(+) + ATP = AMP + diphosphate + NAD(+) + H(+)</text>
        <dbReference type="Rhea" id="RHEA:21188"/>
        <dbReference type="ChEBI" id="CHEBI:15378"/>
        <dbReference type="ChEBI" id="CHEBI:28938"/>
        <dbReference type="ChEBI" id="CHEBI:30616"/>
        <dbReference type="ChEBI" id="CHEBI:33019"/>
        <dbReference type="ChEBI" id="CHEBI:57540"/>
        <dbReference type="ChEBI" id="CHEBI:58437"/>
        <dbReference type="ChEBI" id="CHEBI:456215"/>
        <dbReference type="EC" id="6.3.1.5"/>
    </reaction>
</comment>
<evidence type="ECO:0000259" key="11">
    <source>
        <dbReference type="Pfam" id="PF02540"/>
    </source>
</evidence>
<dbReference type="GO" id="GO:0003952">
    <property type="term" value="F:NAD+ synthase (glutamine-hydrolyzing) activity"/>
    <property type="evidence" value="ECO:0007669"/>
    <property type="project" value="InterPro"/>
</dbReference>
<feature type="binding site" evidence="8">
    <location>
        <position position="164"/>
    </location>
    <ligand>
        <name>ATP</name>
        <dbReference type="ChEBI" id="CHEBI:30616"/>
    </ligand>
</feature>
<dbReference type="InterPro" id="IPR022926">
    <property type="entry name" value="NH(3)-dep_NAD(+)_synth"/>
</dbReference>
<dbReference type="GO" id="GO:0005524">
    <property type="term" value="F:ATP binding"/>
    <property type="evidence" value="ECO:0007669"/>
    <property type="project" value="UniProtKB-UniRule"/>
</dbReference>
<dbReference type="HOGENOM" id="CLU_059327_1_1_2"/>
<evidence type="ECO:0000256" key="1">
    <source>
        <dbReference type="ARBA" id="ARBA00005859"/>
    </source>
</evidence>
<evidence type="ECO:0000256" key="9">
    <source>
        <dbReference type="RuleBase" id="RU003811"/>
    </source>
</evidence>
<dbReference type="Proteomes" id="UP000006565">
    <property type="component" value="Chromosome"/>
</dbReference>
<dbReference type="RefSeq" id="WP_013330510.1">
    <property type="nucleotide sequence ID" value="NC_014507.1"/>
</dbReference>
<evidence type="ECO:0000256" key="5">
    <source>
        <dbReference type="ARBA" id="ARBA00022840"/>
    </source>
</evidence>
<dbReference type="GO" id="GO:0046872">
    <property type="term" value="F:metal ion binding"/>
    <property type="evidence" value="ECO:0007669"/>
    <property type="project" value="UniProtKB-KW"/>
</dbReference>
<evidence type="ECO:0000256" key="10">
    <source>
        <dbReference type="RuleBase" id="RU003812"/>
    </source>
</evidence>
<feature type="binding site" evidence="8">
    <location>
        <position position="155"/>
    </location>
    <ligand>
        <name>deamido-NAD(+)</name>
        <dbReference type="ChEBI" id="CHEBI:58437"/>
        <note>ligand shared between two neighboring subunits</note>
    </ligand>
</feature>
<keyword evidence="7 8" id="KW-0520">NAD</keyword>
<dbReference type="PANTHER" id="PTHR23090">
    <property type="entry name" value="NH 3 /GLUTAMINE-DEPENDENT NAD + SYNTHETASE"/>
    <property type="match status" value="1"/>
</dbReference>
<name>E1RFN3_METP4</name>
<dbReference type="AlphaFoldDB" id="E1RFN3"/>
<evidence type="ECO:0000313" key="12">
    <source>
        <dbReference type="EMBL" id="ADN37337.1"/>
    </source>
</evidence>
<evidence type="ECO:0000256" key="4">
    <source>
        <dbReference type="ARBA" id="ARBA00022741"/>
    </source>
</evidence>
<evidence type="ECO:0000313" key="13">
    <source>
        <dbReference type="Proteomes" id="UP000006565"/>
    </source>
</evidence>
<dbReference type="GO" id="GO:0005737">
    <property type="term" value="C:cytoplasm"/>
    <property type="evidence" value="ECO:0007669"/>
    <property type="project" value="InterPro"/>
</dbReference>
<evidence type="ECO:0000256" key="7">
    <source>
        <dbReference type="ARBA" id="ARBA00023027"/>
    </source>
</evidence>